<dbReference type="Pfam" id="PF00106">
    <property type="entry name" value="adh_short"/>
    <property type="match status" value="1"/>
</dbReference>
<dbReference type="FunFam" id="3.40.50.720:FF:000084">
    <property type="entry name" value="Short-chain dehydrogenase reductase"/>
    <property type="match status" value="1"/>
</dbReference>
<evidence type="ECO:0000313" key="5">
    <source>
        <dbReference type="EMBL" id="QEC67267.1"/>
    </source>
</evidence>
<evidence type="ECO:0000256" key="1">
    <source>
        <dbReference type="ARBA" id="ARBA00006484"/>
    </source>
</evidence>
<dbReference type="PANTHER" id="PTHR44196">
    <property type="entry name" value="DEHYDROGENASE/REDUCTASE SDR FAMILY MEMBER 7B"/>
    <property type="match status" value="1"/>
</dbReference>
<dbReference type="PANTHER" id="PTHR44196:SF1">
    <property type="entry name" value="DEHYDROGENASE_REDUCTASE SDR FAMILY MEMBER 7B"/>
    <property type="match status" value="1"/>
</dbReference>
<keyword evidence="6" id="KW-1185">Reference proteome</keyword>
<feature type="domain" description="Ketoreductase" evidence="4">
    <location>
        <begin position="7"/>
        <end position="187"/>
    </location>
</feature>
<protein>
    <submittedName>
        <fullName evidence="5">SDR family oxidoreductase</fullName>
    </submittedName>
</protein>
<evidence type="ECO:0000313" key="6">
    <source>
        <dbReference type="Proteomes" id="UP000321533"/>
    </source>
</evidence>
<evidence type="ECO:0000256" key="2">
    <source>
        <dbReference type="ARBA" id="ARBA00023002"/>
    </source>
</evidence>
<dbReference type="Proteomes" id="UP000321533">
    <property type="component" value="Chromosome"/>
</dbReference>
<evidence type="ECO:0000259" key="4">
    <source>
        <dbReference type="SMART" id="SM00822"/>
    </source>
</evidence>
<name>A0A5B8V727_9BACT</name>
<organism evidence="5 6">
    <name type="scientific">Panacibacter ginsenosidivorans</name>
    <dbReference type="NCBI Taxonomy" id="1813871"/>
    <lineage>
        <taxon>Bacteria</taxon>
        <taxon>Pseudomonadati</taxon>
        <taxon>Bacteroidota</taxon>
        <taxon>Chitinophagia</taxon>
        <taxon>Chitinophagales</taxon>
        <taxon>Chitinophagaceae</taxon>
        <taxon>Panacibacter</taxon>
    </lineage>
</organism>
<dbReference type="SMART" id="SM00822">
    <property type="entry name" value="PKS_KR"/>
    <property type="match status" value="1"/>
</dbReference>
<gene>
    <name evidence="5" type="ORF">FRZ67_08145</name>
</gene>
<proteinExistence type="inferred from homology"/>
<dbReference type="Gene3D" id="3.40.50.720">
    <property type="entry name" value="NAD(P)-binding Rossmann-like Domain"/>
    <property type="match status" value="1"/>
</dbReference>
<reference evidence="5 6" key="1">
    <citation type="journal article" date="2016" name="Int. J. Syst. Evol. Microbiol.">
        <title>Panacibacter ginsenosidivorans gen. nov., sp. nov., with ginsenoside converting activity isolated from soil of a ginseng field.</title>
        <authorList>
            <person name="Siddiqi M.Z."/>
            <person name="Muhammad Shafi S."/>
            <person name="Choi K.D."/>
            <person name="Im W.T."/>
        </authorList>
    </citation>
    <scope>NUCLEOTIDE SEQUENCE [LARGE SCALE GENOMIC DNA]</scope>
    <source>
        <strain evidence="5 6">Gsoil1550</strain>
    </source>
</reference>
<keyword evidence="2" id="KW-0560">Oxidoreductase</keyword>
<dbReference type="PROSITE" id="PS00061">
    <property type="entry name" value="ADH_SHORT"/>
    <property type="match status" value="1"/>
</dbReference>
<dbReference type="KEGG" id="pgin:FRZ67_08145"/>
<dbReference type="PRINTS" id="PR00080">
    <property type="entry name" value="SDRFAMILY"/>
</dbReference>
<dbReference type="SUPFAM" id="SSF51735">
    <property type="entry name" value="NAD(P)-binding Rossmann-fold domains"/>
    <property type="match status" value="1"/>
</dbReference>
<comment type="similarity">
    <text evidence="1 3">Belongs to the short-chain dehydrogenases/reductases (SDR) family.</text>
</comment>
<dbReference type="PRINTS" id="PR00081">
    <property type="entry name" value="GDHRDH"/>
</dbReference>
<dbReference type="InterPro" id="IPR002347">
    <property type="entry name" value="SDR_fam"/>
</dbReference>
<dbReference type="EMBL" id="CP042435">
    <property type="protein sequence ID" value="QEC67267.1"/>
    <property type="molecule type" value="Genomic_DNA"/>
</dbReference>
<accession>A0A5B8V727</accession>
<evidence type="ECO:0000256" key="3">
    <source>
        <dbReference type="RuleBase" id="RU000363"/>
    </source>
</evidence>
<dbReference type="NCBIfam" id="NF004825">
    <property type="entry name" value="PRK06181.1"/>
    <property type="match status" value="1"/>
</dbReference>
<dbReference type="InterPro" id="IPR057326">
    <property type="entry name" value="KR_dom"/>
</dbReference>
<dbReference type="RefSeq" id="WP_147189074.1">
    <property type="nucleotide sequence ID" value="NZ_CP042435.1"/>
</dbReference>
<dbReference type="AlphaFoldDB" id="A0A5B8V727"/>
<dbReference type="InterPro" id="IPR020904">
    <property type="entry name" value="Sc_DH/Rdtase_CS"/>
</dbReference>
<dbReference type="GO" id="GO:0016491">
    <property type="term" value="F:oxidoreductase activity"/>
    <property type="evidence" value="ECO:0007669"/>
    <property type="project" value="UniProtKB-KW"/>
</dbReference>
<dbReference type="OrthoDB" id="822355at2"/>
<dbReference type="InterPro" id="IPR036291">
    <property type="entry name" value="NAD(P)-bd_dom_sf"/>
</dbReference>
<dbReference type="GO" id="GO:0016020">
    <property type="term" value="C:membrane"/>
    <property type="evidence" value="ECO:0007669"/>
    <property type="project" value="TreeGrafter"/>
</dbReference>
<sequence length="268" mass="29224">MSFFNNKVVVVTGGSDGIGKALVDALLQQGAKVATCARNLDKLYELGKTHAGKALFTSATDVSNENECKLFLEDVVKTYGTVDILINNAGISMRALFTDTSLDTMHKVMDINFWGTVYCTKYALPYILKQKGTVAAVSSIAGFRGLPGRTGYSASKFAMNGFMEALRTELLETGVNVMWVCPGFTASNIRNAALTKDGTPQGASPLDEGSLMTAEECATHILHAIEKRKRTLIFSSGDKRTVLFNKFIPALTDKFVRKFFFKNGELIK</sequence>